<dbReference type="SUPFAM" id="SSF53756">
    <property type="entry name" value="UDP-Glycosyltransferase/glycogen phosphorylase"/>
    <property type="match status" value="1"/>
</dbReference>
<proteinExistence type="inferred from homology"/>
<sequence>MTATPGSRLTPGELARNTVITARLVGEHLHDDPMMLLFQSTRRLPRRIVRPMAAIAKRLANVTKRRGGLAFAAWAAGNDGEAQQIVAAGLESRAASRGPEHSRDTRWLGEIALQLGLADAAEQYAAMLAPESRAGRGLRSRLRWYRGDMSGALGALSGTSRSESRSRRRLASEIATMDAGWSPSLVERGAYDESKPDDAKTRILHLLTNSLPHTFSGYTMRSHAVLRAQAAAGMQPTAVTRLGYPVAIGAPLANTLDIVDDIDYYRLLPAKMAETPAARLQQQATLLAQLVDDLRPGILHTTTHFTNALVAKAVARSRGIPWVYEVRGLLEDTWAAGRADPVAALESERYRAFKAKETECMLDADLVVTLGAPMRDLLIERGVPADKTIVVPNAIDDRLLDFDDIAPAEARAALDLPRDGIWVGTVSSLVDYEGLDTLVDAVASARTSGRDVRLLIVGDGVSRSRLMQKAQDAGLGTAAVFTGRVPKSATPDYFRALDVFCVPRRDLPVCRMVSPLKPVEAMGMRRPLIVSDLPALAELIDDGRNGIAVAPDDAAAFAHAIAKLGDDPAVRRSMGESGHRQVRQQRTWSQNAAKYQRAYESLRPAIARTAR</sequence>
<accession>A0A7Z0A8Q7</accession>
<dbReference type="InterPro" id="IPR028098">
    <property type="entry name" value="Glyco_trans_4-like_N"/>
</dbReference>
<dbReference type="PANTHER" id="PTHR12526">
    <property type="entry name" value="GLYCOSYLTRANSFERASE"/>
    <property type="match status" value="1"/>
</dbReference>
<keyword evidence="2" id="KW-0328">Glycosyltransferase</keyword>
<keyword evidence="3 5" id="KW-0808">Transferase</keyword>
<dbReference type="RefSeq" id="WP_179425830.1">
    <property type="nucleotide sequence ID" value="NZ_JACBZP010000001.1"/>
</dbReference>
<organism evidence="5 6">
    <name type="scientific">Spelaeicoccus albus</name>
    <dbReference type="NCBI Taxonomy" id="1280376"/>
    <lineage>
        <taxon>Bacteria</taxon>
        <taxon>Bacillati</taxon>
        <taxon>Actinomycetota</taxon>
        <taxon>Actinomycetes</taxon>
        <taxon>Micrococcales</taxon>
        <taxon>Brevibacteriaceae</taxon>
        <taxon>Spelaeicoccus</taxon>
    </lineage>
</organism>
<reference evidence="5 6" key="1">
    <citation type="submission" date="2020-07" db="EMBL/GenBank/DDBJ databases">
        <title>Sequencing the genomes of 1000 actinobacteria strains.</title>
        <authorList>
            <person name="Klenk H.-P."/>
        </authorList>
    </citation>
    <scope>NUCLEOTIDE SEQUENCE [LARGE SCALE GENOMIC DNA]</scope>
    <source>
        <strain evidence="5 6">DSM 26341</strain>
    </source>
</reference>
<keyword evidence="6" id="KW-1185">Reference proteome</keyword>
<feature type="domain" description="Glycosyltransferase subfamily 4-like N-terminal" evidence="4">
    <location>
        <begin position="217"/>
        <end position="393"/>
    </location>
</feature>
<gene>
    <name evidence="5" type="ORF">BJY26_000763</name>
</gene>
<dbReference type="Pfam" id="PF13692">
    <property type="entry name" value="Glyco_trans_1_4"/>
    <property type="match status" value="1"/>
</dbReference>
<dbReference type="Proteomes" id="UP000539111">
    <property type="component" value="Unassembled WGS sequence"/>
</dbReference>
<comment type="caution">
    <text evidence="5">The sequence shown here is derived from an EMBL/GenBank/DDBJ whole genome shotgun (WGS) entry which is preliminary data.</text>
</comment>
<dbReference type="GO" id="GO:0016757">
    <property type="term" value="F:glycosyltransferase activity"/>
    <property type="evidence" value="ECO:0007669"/>
    <property type="project" value="UniProtKB-KW"/>
</dbReference>
<evidence type="ECO:0000313" key="5">
    <source>
        <dbReference type="EMBL" id="NYI66457.1"/>
    </source>
</evidence>
<evidence type="ECO:0000256" key="1">
    <source>
        <dbReference type="ARBA" id="ARBA00009481"/>
    </source>
</evidence>
<evidence type="ECO:0000256" key="2">
    <source>
        <dbReference type="ARBA" id="ARBA00022676"/>
    </source>
</evidence>
<comment type="similarity">
    <text evidence="1">Belongs to the glycosyltransferase group 1 family. Glycosyltransferase 4 subfamily.</text>
</comment>
<dbReference type="EMBL" id="JACBZP010000001">
    <property type="protein sequence ID" value="NYI66457.1"/>
    <property type="molecule type" value="Genomic_DNA"/>
</dbReference>
<evidence type="ECO:0000256" key="3">
    <source>
        <dbReference type="ARBA" id="ARBA00022679"/>
    </source>
</evidence>
<dbReference type="Gene3D" id="3.40.50.2000">
    <property type="entry name" value="Glycogen Phosphorylase B"/>
    <property type="match status" value="2"/>
</dbReference>
<evidence type="ECO:0000313" key="6">
    <source>
        <dbReference type="Proteomes" id="UP000539111"/>
    </source>
</evidence>
<dbReference type="PANTHER" id="PTHR12526:SF640">
    <property type="entry name" value="COLANIC ACID BIOSYNTHESIS GLYCOSYLTRANSFERASE WCAL-RELATED"/>
    <property type="match status" value="1"/>
</dbReference>
<dbReference type="Pfam" id="PF13579">
    <property type="entry name" value="Glyco_trans_4_4"/>
    <property type="match status" value="1"/>
</dbReference>
<name>A0A7Z0A8Q7_9MICO</name>
<dbReference type="AlphaFoldDB" id="A0A7Z0A8Q7"/>
<evidence type="ECO:0000259" key="4">
    <source>
        <dbReference type="Pfam" id="PF13579"/>
    </source>
</evidence>
<protein>
    <submittedName>
        <fullName evidence="5">Glycosyltransferase involved in cell wall biosynthesis</fullName>
    </submittedName>
</protein>
<dbReference type="CDD" id="cd03794">
    <property type="entry name" value="GT4_WbuB-like"/>
    <property type="match status" value="1"/>
</dbReference>